<keyword evidence="1" id="KW-0812">Transmembrane</keyword>
<proteinExistence type="predicted"/>
<evidence type="ECO:0000313" key="3">
    <source>
        <dbReference type="Proteomes" id="UP000319712"/>
    </source>
</evidence>
<feature type="transmembrane region" description="Helical" evidence="1">
    <location>
        <begin position="34"/>
        <end position="55"/>
    </location>
</feature>
<feature type="transmembrane region" description="Helical" evidence="1">
    <location>
        <begin position="7"/>
        <end position="28"/>
    </location>
</feature>
<feature type="transmembrane region" description="Helical" evidence="1">
    <location>
        <begin position="153"/>
        <end position="172"/>
    </location>
</feature>
<feature type="transmembrane region" description="Helical" evidence="1">
    <location>
        <begin position="210"/>
        <end position="230"/>
    </location>
</feature>
<keyword evidence="1" id="KW-0472">Membrane</keyword>
<gene>
    <name evidence="2" type="ORF">SAMN06264867_102148</name>
</gene>
<dbReference type="EMBL" id="FXTD01000002">
    <property type="protein sequence ID" value="SMO44623.1"/>
    <property type="molecule type" value="Genomic_DNA"/>
</dbReference>
<keyword evidence="3" id="KW-1185">Reference proteome</keyword>
<dbReference type="Proteomes" id="UP000319712">
    <property type="component" value="Unassembled WGS sequence"/>
</dbReference>
<keyword evidence="1" id="KW-1133">Transmembrane helix</keyword>
<dbReference type="AlphaFoldDB" id="A0A521BC06"/>
<protein>
    <submittedName>
        <fullName evidence="2">Uncharacterized protein</fullName>
    </submittedName>
</protein>
<accession>A0A521BC06</accession>
<feature type="transmembrane region" description="Helical" evidence="1">
    <location>
        <begin position="178"/>
        <end position="198"/>
    </location>
</feature>
<reference evidence="2 3" key="1">
    <citation type="submission" date="2017-05" db="EMBL/GenBank/DDBJ databases">
        <authorList>
            <person name="Varghese N."/>
            <person name="Submissions S."/>
        </authorList>
    </citation>
    <scope>NUCLEOTIDE SEQUENCE [LARGE SCALE GENOMIC DNA]</scope>
    <source>
        <strain evidence="2 3">DSM 19504</strain>
    </source>
</reference>
<feature type="transmembrane region" description="Helical" evidence="1">
    <location>
        <begin position="93"/>
        <end position="112"/>
    </location>
</feature>
<name>A0A521BC06_9EURY</name>
<dbReference type="RefSeq" id="WP_246066432.1">
    <property type="nucleotide sequence ID" value="NZ_FXTD01000002.1"/>
</dbReference>
<feature type="transmembrane region" description="Helical" evidence="1">
    <location>
        <begin position="67"/>
        <end position="87"/>
    </location>
</feature>
<evidence type="ECO:0000313" key="2">
    <source>
        <dbReference type="EMBL" id="SMO44623.1"/>
    </source>
</evidence>
<evidence type="ECO:0000256" key="1">
    <source>
        <dbReference type="SAM" id="Phobius"/>
    </source>
</evidence>
<sequence>MSLAETPVVFALLCVNTLIGAVLVIAAYDLTDRVLGWTGWIAGAAGGGVVGWVVVPRVASGTVSTGGRIGFAASLVLIGAFLGRGLVPLVARFAVAISAFLFSTLATLVLTVGESVLDRVYDPAGSGAPIVEAIDPAALAGSGLFVQPEFQRFLLASLFVGVVAGILAMRYADPIMSLALTGLGAGVLATAYPVWRAVLAGEVLAITQQAAPSIPAFLAFLVGGAAVQYLRHGDDEDPVFSAAG</sequence>
<organism evidence="2 3">
    <name type="scientific">Halorubrum cibi</name>
    <dbReference type="NCBI Taxonomy" id="413815"/>
    <lineage>
        <taxon>Archaea</taxon>
        <taxon>Methanobacteriati</taxon>
        <taxon>Methanobacteriota</taxon>
        <taxon>Stenosarchaea group</taxon>
        <taxon>Halobacteria</taxon>
        <taxon>Halobacteriales</taxon>
        <taxon>Haloferacaceae</taxon>
        <taxon>Halorubrum</taxon>
    </lineage>
</organism>